<gene>
    <name evidence="1" type="ORF">GCM10009799_47700</name>
</gene>
<sequence length="161" mass="17425">MPAPVSAKRPRLERHVPLVGDHELGNAVNQGRVKGPRPAVVDDGRAGRHEGVQWHEVDHAGVVGNRPQLFHLLVVERGDALDVEVGHRLDQVGDGHGVAAQPLPGRQSQREADARLVDQFVHPLRHLGRTVVGHVAHAEGVLERVSWIMVRGNGRGSHVAG</sequence>
<dbReference type="EMBL" id="BAAAPC010000026">
    <property type="protein sequence ID" value="GAA2013803.1"/>
    <property type="molecule type" value="Genomic_DNA"/>
</dbReference>
<reference evidence="1 2" key="1">
    <citation type="journal article" date="2019" name="Int. J. Syst. Evol. Microbiol.">
        <title>The Global Catalogue of Microorganisms (GCM) 10K type strain sequencing project: providing services to taxonomists for standard genome sequencing and annotation.</title>
        <authorList>
            <consortium name="The Broad Institute Genomics Platform"/>
            <consortium name="The Broad Institute Genome Sequencing Center for Infectious Disease"/>
            <person name="Wu L."/>
            <person name="Ma J."/>
        </authorList>
    </citation>
    <scope>NUCLEOTIDE SEQUENCE [LARGE SCALE GENOMIC DNA]</scope>
    <source>
        <strain evidence="1 2">JCM 15313</strain>
    </source>
</reference>
<proteinExistence type="predicted"/>
<evidence type="ECO:0000313" key="2">
    <source>
        <dbReference type="Proteomes" id="UP001501585"/>
    </source>
</evidence>
<organism evidence="1 2">
    <name type="scientific">Nocardiopsis rhodophaea</name>
    <dbReference type="NCBI Taxonomy" id="280238"/>
    <lineage>
        <taxon>Bacteria</taxon>
        <taxon>Bacillati</taxon>
        <taxon>Actinomycetota</taxon>
        <taxon>Actinomycetes</taxon>
        <taxon>Streptosporangiales</taxon>
        <taxon>Nocardiopsidaceae</taxon>
        <taxon>Nocardiopsis</taxon>
    </lineage>
</organism>
<dbReference type="Proteomes" id="UP001501585">
    <property type="component" value="Unassembled WGS sequence"/>
</dbReference>
<protein>
    <submittedName>
        <fullName evidence="1">Uncharacterized protein</fullName>
    </submittedName>
</protein>
<accession>A0ABN2TNG2</accession>
<comment type="caution">
    <text evidence="1">The sequence shown here is derived from an EMBL/GenBank/DDBJ whole genome shotgun (WGS) entry which is preliminary data.</text>
</comment>
<keyword evidence="2" id="KW-1185">Reference proteome</keyword>
<evidence type="ECO:0000313" key="1">
    <source>
        <dbReference type="EMBL" id="GAA2013803.1"/>
    </source>
</evidence>
<name>A0ABN2TNG2_9ACTN</name>